<accession>A0A1Y3EI41</accession>
<protein>
    <submittedName>
        <fullName evidence="1">Uncharacterized protein</fullName>
    </submittedName>
</protein>
<feature type="non-terminal residue" evidence="1">
    <location>
        <position position="144"/>
    </location>
</feature>
<organism evidence="1 2">
    <name type="scientific">Trichinella nativa</name>
    <dbReference type="NCBI Taxonomy" id="6335"/>
    <lineage>
        <taxon>Eukaryota</taxon>
        <taxon>Metazoa</taxon>
        <taxon>Ecdysozoa</taxon>
        <taxon>Nematoda</taxon>
        <taxon>Enoplea</taxon>
        <taxon>Dorylaimia</taxon>
        <taxon>Trichinellida</taxon>
        <taxon>Trichinellidae</taxon>
        <taxon>Trichinella</taxon>
    </lineage>
</organism>
<proteinExistence type="predicted"/>
<feature type="non-terminal residue" evidence="1">
    <location>
        <position position="1"/>
    </location>
</feature>
<gene>
    <name evidence="1" type="ORF">D917_08812</name>
</gene>
<sequence length="144" mass="16713">SELKNIGCSSYGLSESSLEEIFRHEITESVKANNTHKKQKLTMPSFKYLRERIRSMLSSISKSTTTYNAQSKYIKAGNTEKIAVYIDECNDSFDRRQRQQLKSDVKRTSKSEIACHENDMIKNSSPALLVRRHFSENYPITFYE</sequence>
<name>A0A1Y3EI41_9BILA</name>
<dbReference type="EMBL" id="LVZM01011674">
    <property type="protein sequence ID" value="OUC44804.1"/>
    <property type="molecule type" value="Genomic_DNA"/>
</dbReference>
<reference evidence="1 2" key="1">
    <citation type="submission" date="2015-04" db="EMBL/GenBank/DDBJ databases">
        <title>Draft genome of the roundworm Trichinella nativa.</title>
        <authorList>
            <person name="Mitreva M."/>
        </authorList>
    </citation>
    <scope>NUCLEOTIDE SEQUENCE [LARGE SCALE GENOMIC DNA]</scope>
    <source>
        <strain evidence="1 2">ISS45</strain>
    </source>
</reference>
<dbReference type="AlphaFoldDB" id="A0A1Y3EI41"/>
<evidence type="ECO:0000313" key="1">
    <source>
        <dbReference type="EMBL" id="OUC44804.1"/>
    </source>
</evidence>
<dbReference type="Proteomes" id="UP000243006">
    <property type="component" value="Unassembled WGS sequence"/>
</dbReference>
<comment type="caution">
    <text evidence="1">The sequence shown here is derived from an EMBL/GenBank/DDBJ whole genome shotgun (WGS) entry which is preliminary data.</text>
</comment>
<evidence type="ECO:0000313" key="2">
    <source>
        <dbReference type="Proteomes" id="UP000243006"/>
    </source>
</evidence>